<dbReference type="Proteomes" id="UP000008229">
    <property type="component" value="Chromosome"/>
</dbReference>
<reference evidence="3 4" key="1">
    <citation type="journal article" date="2010" name="Stand. Genomic Sci.">
        <title>Complete genome sequence of Conexibacter woesei type strain (ID131577).</title>
        <authorList>
            <person name="Pukall R."/>
            <person name="Lapidus A."/>
            <person name="Glavina Del Rio T."/>
            <person name="Copeland A."/>
            <person name="Tice H."/>
            <person name="Cheng J.-F."/>
            <person name="Lucas S."/>
            <person name="Chen F."/>
            <person name="Nolan M."/>
            <person name="Bruce D."/>
            <person name="Goodwin L."/>
            <person name="Pitluck S."/>
            <person name="Mavromatis K."/>
            <person name="Ivanova N."/>
            <person name="Ovchinnikova G."/>
            <person name="Pati A."/>
            <person name="Chen A."/>
            <person name="Palaniappan K."/>
            <person name="Land M."/>
            <person name="Hauser L."/>
            <person name="Chang Y.-J."/>
            <person name="Jeffries C.D."/>
            <person name="Chain P."/>
            <person name="Meincke L."/>
            <person name="Sims D."/>
            <person name="Brettin T."/>
            <person name="Detter J.C."/>
            <person name="Rohde M."/>
            <person name="Goeker M."/>
            <person name="Bristow J."/>
            <person name="Eisen J.A."/>
            <person name="Markowitz V."/>
            <person name="Kyrpides N.C."/>
            <person name="Klenk H.-P."/>
            <person name="Hugenholtz P."/>
        </authorList>
    </citation>
    <scope>NUCLEOTIDE SEQUENCE [LARGE SCALE GENOMIC DNA]</scope>
    <source>
        <strain evidence="4">DSM 14684 / CIP 108061 / JCM 11494 / NBRC 100937 / ID131577</strain>
    </source>
</reference>
<protein>
    <submittedName>
        <fullName evidence="3">Metallophosphoesterase</fullName>
    </submittedName>
</protein>
<keyword evidence="1" id="KW-0812">Transmembrane</keyword>
<keyword evidence="4" id="KW-1185">Reference proteome</keyword>
<feature type="domain" description="Calcineurin-like phosphoesterase" evidence="2">
    <location>
        <begin position="138"/>
        <end position="303"/>
    </location>
</feature>
<dbReference type="eggNOG" id="COG1408">
    <property type="taxonomic scope" value="Bacteria"/>
</dbReference>
<dbReference type="Gene3D" id="3.60.21.10">
    <property type="match status" value="1"/>
</dbReference>
<feature type="transmembrane region" description="Helical" evidence="1">
    <location>
        <begin position="92"/>
        <end position="113"/>
    </location>
</feature>
<name>D3F3J8_CONWI</name>
<dbReference type="SUPFAM" id="SSF56300">
    <property type="entry name" value="Metallo-dependent phosphatases"/>
    <property type="match status" value="1"/>
</dbReference>
<evidence type="ECO:0000313" key="3">
    <source>
        <dbReference type="EMBL" id="ADB52363.1"/>
    </source>
</evidence>
<organism evidence="3 4">
    <name type="scientific">Conexibacter woesei (strain DSM 14684 / CCUG 47730 / CIP 108061 / JCM 11494 / NBRC 100937 / ID131577)</name>
    <dbReference type="NCBI Taxonomy" id="469383"/>
    <lineage>
        <taxon>Bacteria</taxon>
        <taxon>Bacillati</taxon>
        <taxon>Actinomycetota</taxon>
        <taxon>Thermoleophilia</taxon>
        <taxon>Solirubrobacterales</taxon>
        <taxon>Conexibacteraceae</taxon>
        <taxon>Conexibacter</taxon>
    </lineage>
</organism>
<accession>D3F3J8</accession>
<dbReference type="KEGG" id="cwo:Cwoe_3946"/>
<dbReference type="GO" id="GO:0016787">
    <property type="term" value="F:hydrolase activity"/>
    <property type="evidence" value="ECO:0007669"/>
    <property type="project" value="InterPro"/>
</dbReference>
<dbReference type="HOGENOM" id="CLU_025443_3_2_11"/>
<dbReference type="PANTHER" id="PTHR31302">
    <property type="entry name" value="TRANSMEMBRANE PROTEIN WITH METALLOPHOSPHOESTERASE DOMAIN-RELATED"/>
    <property type="match status" value="1"/>
</dbReference>
<dbReference type="STRING" id="469383.Cwoe_3946"/>
<keyword evidence="1" id="KW-0472">Membrane</keyword>
<evidence type="ECO:0000313" key="4">
    <source>
        <dbReference type="Proteomes" id="UP000008229"/>
    </source>
</evidence>
<proteinExistence type="predicted"/>
<keyword evidence="1" id="KW-1133">Transmembrane helix</keyword>
<dbReference type="PANTHER" id="PTHR31302:SF0">
    <property type="entry name" value="TRANSMEMBRANE PROTEIN WITH METALLOPHOSPHOESTERASE DOMAIN"/>
    <property type="match status" value="1"/>
</dbReference>
<dbReference type="EMBL" id="CP001854">
    <property type="protein sequence ID" value="ADB52363.1"/>
    <property type="molecule type" value="Genomic_DNA"/>
</dbReference>
<gene>
    <name evidence="3" type="ordered locus">Cwoe_3946</name>
</gene>
<dbReference type="AlphaFoldDB" id="D3F3J8"/>
<feature type="transmembrane region" description="Helical" evidence="1">
    <location>
        <begin position="37"/>
        <end position="57"/>
    </location>
</feature>
<dbReference type="Pfam" id="PF00149">
    <property type="entry name" value="Metallophos"/>
    <property type="match status" value="1"/>
</dbReference>
<dbReference type="InterPro" id="IPR051158">
    <property type="entry name" value="Metallophosphoesterase_sf"/>
</dbReference>
<reference evidence="4" key="2">
    <citation type="submission" date="2010-01" db="EMBL/GenBank/DDBJ databases">
        <title>The complete genome of Conexibacter woesei DSM 14684.</title>
        <authorList>
            <consortium name="US DOE Joint Genome Institute (JGI-PGF)"/>
            <person name="Lucas S."/>
            <person name="Copeland A."/>
            <person name="Lapidus A."/>
            <person name="Glavina del Rio T."/>
            <person name="Dalin E."/>
            <person name="Tice H."/>
            <person name="Bruce D."/>
            <person name="Goodwin L."/>
            <person name="Pitluck S."/>
            <person name="Kyrpides N."/>
            <person name="Mavromatis K."/>
            <person name="Ivanova N."/>
            <person name="Mikhailova N."/>
            <person name="Chertkov O."/>
            <person name="Brettin T."/>
            <person name="Detter J.C."/>
            <person name="Han C."/>
            <person name="Larimer F."/>
            <person name="Land M."/>
            <person name="Hauser L."/>
            <person name="Markowitz V."/>
            <person name="Cheng J.-F."/>
            <person name="Hugenholtz P."/>
            <person name="Woyke T."/>
            <person name="Wu D."/>
            <person name="Pukall R."/>
            <person name="Steenblock K."/>
            <person name="Schneider S."/>
            <person name="Klenk H.-P."/>
            <person name="Eisen J.A."/>
        </authorList>
    </citation>
    <scope>NUCLEOTIDE SEQUENCE [LARGE SCALE GENOMIC DNA]</scope>
    <source>
        <strain evidence="4">DSM 14684 / CIP 108061 / JCM 11494 / NBRC 100937 / ID131577</strain>
    </source>
</reference>
<dbReference type="InterPro" id="IPR029052">
    <property type="entry name" value="Metallo-depent_PP-like"/>
</dbReference>
<feature type="transmembrane region" description="Helical" evidence="1">
    <location>
        <begin position="6"/>
        <end position="25"/>
    </location>
</feature>
<evidence type="ECO:0000259" key="2">
    <source>
        <dbReference type="Pfam" id="PF00149"/>
    </source>
</evidence>
<sequence length="367" mass="39556">MGDGLFAVSAAIDALIVCGVVAWAVRFRPGWRRIAAAAVLALGALLLKGIAMVAAGLDRPFGVAHVLWLDLVVVVPLAALLLGLLTWRSGGLLVRLAVVLGLLLAPVGAYASFVEPNRLVVERADVPVDAARAGERPIRVGVLSDIQFEHVGEHERNAVRRLMAERPDVILLPGDYHQGSRASFERELPRMRALFARLRAPGGVFAVQGDQESVADARRIFAGTGVRLLVNETARTRVGDRRLTIGGNEKHDRGRAARGLSDALERRPGERDVRILLTHHPDPILRLAPDTRIDLVVAGHTHGGQFQLPLIGPLRTASRVGRTIGAGGLHELDGRRIYVSRGVGVERGQAPKLRFRAPPEISILDVG</sequence>
<evidence type="ECO:0000256" key="1">
    <source>
        <dbReference type="SAM" id="Phobius"/>
    </source>
</evidence>
<feature type="transmembrane region" description="Helical" evidence="1">
    <location>
        <begin position="63"/>
        <end position="85"/>
    </location>
</feature>
<dbReference type="InterPro" id="IPR004843">
    <property type="entry name" value="Calcineurin-like_PHP"/>
</dbReference>